<feature type="domain" description="Topoisomerase 6 subunit A/Spo11 TOPRIM" evidence="1">
    <location>
        <begin position="105"/>
        <end position="281"/>
    </location>
</feature>
<dbReference type="eggNOG" id="KOG2795">
    <property type="taxonomic scope" value="Eukaryota"/>
</dbReference>
<dbReference type="PRINTS" id="PR01550">
    <property type="entry name" value="TOP6AFAMILY"/>
</dbReference>
<dbReference type="OrthoDB" id="5377392at2759"/>
<gene>
    <name evidence="2" type="ORF">OSTLU_27014</name>
</gene>
<dbReference type="GO" id="GO:0051026">
    <property type="term" value="P:chiasma assembly"/>
    <property type="evidence" value="ECO:0007669"/>
    <property type="project" value="EnsemblPlants"/>
</dbReference>
<dbReference type="RefSeq" id="XP_001420895.1">
    <property type="nucleotide sequence ID" value="XM_001420858.1"/>
</dbReference>
<accession>A4S672</accession>
<dbReference type="GeneID" id="5005101"/>
<dbReference type="GO" id="GO:0000706">
    <property type="term" value="P:meiotic DNA double-strand break processing"/>
    <property type="evidence" value="ECO:0007669"/>
    <property type="project" value="TreeGrafter"/>
</dbReference>
<keyword evidence="3" id="KW-1185">Reference proteome</keyword>
<dbReference type="HOGENOM" id="CLU_037229_3_1_1"/>
<dbReference type="CDD" id="cd00223">
    <property type="entry name" value="TOPRIM_TopoIIB_SPO"/>
    <property type="match status" value="1"/>
</dbReference>
<evidence type="ECO:0000259" key="1">
    <source>
        <dbReference type="Pfam" id="PF21180"/>
    </source>
</evidence>
<dbReference type="SUPFAM" id="SSF56726">
    <property type="entry name" value="DNA topoisomerase IV, alpha subunit"/>
    <property type="match status" value="1"/>
</dbReference>
<evidence type="ECO:0000313" key="3">
    <source>
        <dbReference type="Proteomes" id="UP000001568"/>
    </source>
</evidence>
<evidence type="ECO:0000313" key="2">
    <source>
        <dbReference type="EMBL" id="ABO99188.1"/>
    </source>
</evidence>
<reference evidence="2 3" key="1">
    <citation type="journal article" date="2007" name="Proc. Natl. Acad. Sci. U.S.A.">
        <title>The tiny eukaryote Ostreococcus provides genomic insights into the paradox of plankton speciation.</title>
        <authorList>
            <person name="Palenik B."/>
            <person name="Grimwood J."/>
            <person name="Aerts A."/>
            <person name="Rouze P."/>
            <person name="Salamov A."/>
            <person name="Putnam N."/>
            <person name="Dupont C."/>
            <person name="Jorgensen R."/>
            <person name="Derelle E."/>
            <person name="Rombauts S."/>
            <person name="Zhou K."/>
            <person name="Otillar R."/>
            <person name="Merchant S.S."/>
            <person name="Podell S."/>
            <person name="Gaasterland T."/>
            <person name="Napoli C."/>
            <person name="Gendler K."/>
            <person name="Manuell A."/>
            <person name="Tai V."/>
            <person name="Vallon O."/>
            <person name="Piganeau G."/>
            <person name="Jancek S."/>
            <person name="Heijde M."/>
            <person name="Jabbari K."/>
            <person name="Bowler C."/>
            <person name="Lohr M."/>
            <person name="Robbens S."/>
            <person name="Werner G."/>
            <person name="Dubchak I."/>
            <person name="Pazour G.J."/>
            <person name="Ren Q."/>
            <person name="Paulsen I."/>
            <person name="Delwiche C."/>
            <person name="Schmutz J."/>
            <person name="Rokhsar D."/>
            <person name="Van de Peer Y."/>
            <person name="Moreau H."/>
            <person name="Grigoriev I.V."/>
        </authorList>
    </citation>
    <scope>NUCLEOTIDE SEQUENCE [LARGE SCALE GENOMIC DNA]</scope>
    <source>
        <strain evidence="2 3">CCE9901</strain>
    </source>
</reference>
<dbReference type="AlphaFoldDB" id="A4S672"/>
<dbReference type="EMBL" id="CP000593">
    <property type="protein sequence ID" value="ABO99188.1"/>
    <property type="molecule type" value="Genomic_DNA"/>
</dbReference>
<organism evidence="2 3">
    <name type="scientific">Ostreococcus lucimarinus (strain CCE9901)</name>
    <dbReference type="NCBI Taxonomy" id="436017"/>
    <lineage>
        <taxon>Eukaryota</taxon>
        <taxon>Viridiplantae</taxon>
        <taxon>Chlorophyta</taxon>
        <taxon>Mamiellophyceae</taxon>
        <taxon>Mamiellales</taxon>
        <taxon>Bathycoccaceae</taxon>
        <taxon>Ostreococcus</taxon>
    </lineage>
</organism>
<dbReference type="PANTHER" id="PTHR10848:SF0">
    <property type="entry name" value="MEIOTIC RECOMBINATION PROTEIN SPO11"/>
    <property type="match status" value="1"/>
</dbReference>
<dbReference type="GO" id="GO:0000228">
    <property type="term" value="C:nuclear chromosome"/>
    <property type="evidence" value="ECO:0007669"/>
    <property type="project" value="TreeGrafter"/>
</dbReference>
<dbReference type="Gramene" id="ABO99188">
    <property type="protein sequence ID" value="ABO99188"/>
    <property type="gene ID" value="OSTLU_27014"/>
</dbReference>
<dbReference type="OMA" id="RELYYVM"/>
<dbReference type="GO" id="GO:0003677">
    <property type="term" value="F:DNA binding"/>
    <property type="evidence" value="ECO:0007669"/>
    <property type="project" value="InterPro"/>
</dbReference>
<dbReference type="GO" id="GO:0003918">
    <property type="term" value="F:DNA topoisomerase type II (double strand cut, ATP-hydrolyzing) activity"/>
    <property type="evidence" value="ECO:0007669"/>
    <property type="project" value="InterPro"/>
</dbReference>
<sequence length="287" mass="31593">MSLRELYYVMNSRGRRGGWPSGSTQTRVTEHQIAATIRKISQALGAPRIALGIVAASKGQVAGRCHIETASGARFDCTACGNDGWAITGDLFELDATKIHSDAAYVIVVEKDAVFNRLCAERVFEKLPCVLVTAKGFPDLATRKFLHLLRRALEDNDRGNEAQFFGLVDWNPSGCWILSTYTVGNSSSAMDVSEYVTPLKWIGLRSQDLYLIPECAFQALSSRDEAMINNALNETAATHPLRPFASELEVMQARGQKAEIEALYANDDISFLLTDFVSSKIAAFEEE</sequence>
<dbReference type="Proteomes" id="UP000001568">
    <property type="component" value="Chromosome 13"/>
</dbReference>
<proteinExistence type="predicted"/>
<dbReference type="PANTHER" id="PTHR10848">
    <property type="entry name" value="MEIOTIC RECOMBINATION PROTEIN SPO11"/>
    <property type="match status" value="1"/>
</dbReference>
<dbReference type="Gene3D" id="3.40.1360.10">
    <property type="match status" value="1"/>
</dbReference>
<dbReference type="GO" id="GO:0042138">
    <property type="term" value="P:meiotic DNA double-strand break formation"/>
    <property type="evidence" value="ECO:0007669"/>
    <property type="project" value="TreeGrafter"/>
</dbReference>
<dbReference type="InterPro" id="IPR036078">
    <property type="entry name" value="Spo11/TopoVI_A_sf"/>
</dbReference>
<protein>
    <recommendedName>
        <fullName evidence="1">Topoisomerase 6 subunit A/Spo11 TOPRIM domain-containing protein</fullName>
    </recommendedName>
</protein>
<dbReference type="STRING" id="436017.A4S672"/>
<name>A4S672_OSTLU</name>
<dbReference type="Pfam" id="PF21180">
    <property type="entry name" value="TOP6A-Spo11_Toprim"/>
    <property type="match status" value="1"/>
</dbReference>
<dbReference type="InterPro" id="IPR034136">
    <property type="entry name" value="TOPRIM_Topo6A/Spo11"/>
</dbReference>
<dbReference type="KEGG" id="olu:OSTLU_27014"/>
<dbReference type="InterPro" id="IPR002815">
    <property type="entry name" value="Spo11/TopoVI_A"/>
</dbReference>